<sequence length="1567" mass="167960">MFGSSRRRRASNPALNGSNVSANAATAAAQAFLKNRASNASLSSAAAAAALRSRPTTPISVADVQTKRTIRRAESTASNGSAGSGRTGSGRPQLERRGSSGSMSERTFRDLSPARSSQPVPSAVDAPPVPALPKALRPSIPEKSHCRTAILEAPPMRVASAPPNVATGRGSSLGPVGAAQQSWRAGQRNPSLSSLQELGFERPASRGSVNFSLPTSSRAESPLSQRRLTPHAPQRANTPVVTSPTNQNLVYDPNTRSFLPQVEILAIEQRMRDPANSQVKRKKRVAPKQATGTHLAEGTMGGRPRGTAIDAMESAKVRRPETLTPISSESQQIFEEVTPEPLAEAPERKKKRKKKKVVISDSESDQGSYIPNSSDTDSDYATQPAAFNARAGALLAKKPSIVREDREREEEEDDTPKKTPEPLRQLDVSTRTISPSPLPRSAAGRGHGRGQASSSAAFAQERKQTRSASQPAPAAHDNYFSENGSQIAAKGSVKGGRVQSVSPARTTHFAATPDNLVVKHQPPPRSISPRKSALKNSHTPRGASPPVTDLSHGITPETLDELPVPKRRGNRVSFDESNLTVGEAAPSLTTNSPVVQSPQTRRPWYSIGRGKKKETPVVDDDDEIMQPRPALPSFGSVREKKVQRDVTPERPLMQPLTPENHIESVPSPPLFPSPTGEVIESPQGLSNDHIVGAILSQDATSKNTANISKSREPLPPQVTSVEGNGYLSDTDSSSIVGRDLKDSDMTNQTAPNGKIAAEPNYVNPAQPESKDQIQLEIDSIQRPESNNVPNISVTGATPTLESTEEKGEWPDMPGGWHQSYVDPADADDDVVDHHVTDLSPADIGIAEPNPELVPSGSPVIGEIAAENARRPTSAIIEESEDSDANSIYSDAAEDLSDVEGDGFMSLDAVVESPVVPSSGIGTALTTPPDSPTSKATKQRAYRQSQPSQRTSEPDTDEGWDKAQEYWKGLSSDKKRRLELEAQDAAKNTDAGDEVQPAPKPTKKSILKSTSSPVPEIRQPVSSNQRTYMISPGTKHGQEVVTAPASSRTDSSSGTASTNIRKSMRGNGSSRGSLSKNPEPVSERGMRGSMRGPNVSPVEQRGALQKKHRPLSHGPDEIKPDPAAVDALVKKMSAARSTSTPVSTKRASAPVTPALRRKNSGDSDSSFKRARVSTNIPTFKSSMRGSRDEGRRQSPAASSRFSLRTMSPTGSTHRRPFSSAGPAPMATSQTHMRNSMRSSTGSVPTLRGEPSRTKSPLHIPGFGRSSSKQAAVSHKPVPSRTSRFIDSSDDEDARPIFRSRFHDSSDEDEPSSLGLKPKPLPKSMRFSAPVRGIPKRAGTEDGDSSDLPDSDDEKPSQKRGMSGTGNKLVNHYGISKADPPPSNEGGALASGSLRRSGSGRGAISPVNTNGAVTRPGHTRRSSIMSILRRKKPDPNSKIRKSEMESPARRDTPLERSKSDLANIKGSDRPTSPRLQKNPMSRQNSGRFPNITRQIAGGEDDRPFTADTADGVTGAESAEAKFNRPDWGSRRHTATGLSDVDMNGAANGENKPRKKKKFRALRKMFRLDD</sequence>
<feature type="compositionally biased region" description="Low complexity" evidence="1">
    <location>
        <begin position="1310"/>
        <end position="1322"/>
    </location>
</feature>
<feature type="region of interest" description="Disordered" evidence="1">
    <location>
        <begin position="273"/>
        <end position="683"/>
    </location>
</feature>
<dbReference type="OrthoDB" id="5423926at2759"/>
<feature type="region of interest" description="Disordered" evidence="1">
    <location>
        <begin position="1"/>
        <end position="22"/>
    </location>
</feature>
<name>A0A9P8C2E3_9HELO</name>
<feature type="compositionally biased region" description="Polar residues" evidence="1">
    <location>
        <begin position="235"/>
        <end position="253"/>
    </location>
</feature>
<evidence type="ECO:0000313" key="2">
    <source>
        <dbReference type="EMBL" id="KAG9230835.1"/>
    </source>
</evidence>
<keyword evidence="3" id="KW-1185">Reference proteome</keyword>
<feature type="compositionally biased region" description="Basic and acidic residues" evidence="1">
    <location>
        <begin position="637"/>
        <end position="648"/>
    </location>
</feature>
<feature type="compositionally biased region" description="Polar residues" evidence="1">
    <location>
        <begin position="717"/>
        <end position="735"/>
    </location>
</feature>
<feature type="compositionally biased region" description="Low complexity" evidence="1">
    <location>
        <begin position="1384"/>
        <end position="1395"/>
    </location>
</feature>
<feature type="compositionally biased region" description="Low complexity" evidence="1">
    <location>
        <begin position="116"/>
        <end position="126"/>
    </location>
</feature>
<evidence type="ECO:0000313" key="3">
    <source>
        <dbReference type="Proteomes" id="UP000824998"/>
    </source>
</evidence>
<feature type="compositionally biased region" description="Basic residues" evidence="1">
    <location>
        <begin position="1550"/>
        <end position="1567"/>
    </location>
</feature>
<feature type="compositionally biased region" description="Acidic residues" evidence="1">
    <location>
        <begin position="1339"/>
        <end position="1351"/>
    </location>
</feature>
<dbReference type="EMBL" id="MU251641">
    <property type="protein sequence ID" value="KAG9230835.1"/>
    <property type="molecule type" value="Genomic_DNA"/>
</dbReference>
<feature type="compositionally biased region" description="Basic and acidic residues" evidence="1">
    <location>
        <begin position="1516"/>
        <end position="1527"/>
    </location>
</feature>
<feature type="compositionally biased region" description="Basic and acidic residues" evidence="1">
    <location>
        <begin position="958"/>
        <end position="979"/>
    </location>
</feature>
<feature type="region of interest" description="Disordered" evidence="1">
    <location>
        <begin position="702"/>
        <end position="827"/>
    </location>
</feature>
<comment type="caution">
    <text evidence="2">The sequence shown here is derived from an EMBL/GenBank/DDBJ whole genome shotgun (WGS) entry which is preliminary data.</text>
</comment>
<proteinExistence type="predicted"/>
<organism evidence="2 3">
    <name type="scientific">Amylocarpus encephaloides</name>
    <dbReference type="NCBI Taxonomy" id="45428"/>
    <lineage>
        <taxon>Eukaryota</taxon>
        <taxon>Fungi</taxon>
        <taxon>Dikarya</taxon>
        <taxon>Ascomycota</taxon>
        <taxon>Pezizomycotina</taxon>
        <taxon>Leotiomycetes</taxon>
        <taxon>Helotiales</taxon>
        <taxon>Helotiales incertae sedis</taxon>
        <taxon>Amylocarpus</taxon>
    </lineage>
</organism>
<feature type="compositionally biased region" description="Polar residues" evidence="1">
    <location>
        <begin position="1467"/>
        <end position="1491"/>
    </location>
</feature>
<feature type="compositionally biased region" description="Polar residues" evidence="1">
    <location>
        <begin position="179"/>
        <end position="196"/>
    </location>
</feature>
<feature type="compositionally biased region" description="Polar residues" evidence="1">
    <location>
        <begin position="1065"/>
        <end position="1075"/>
    </location>
</feature>
<protein>
    <submittedName>
        <fullName evidence="2">Uncharacterized protein</fullName>
    </submittedName>
</protein>
<feature type="region of interest" description="Disordered" evidence="1">
    <location>
        <begin position="870"/>
        <end position="893"/>
    </location>
</feature>
<feature type="compositionally biased region" description="Polar residues" evidence="1">
    <location>
        <begin position="324"/>
        <end position="333"/>
    </location>
</feature>
<feature type="region of interest" description="Disordered" evidence="1">
    <location>
        <begin position="59"/>
        <end position="141"/>
    </location>
</feature>
<feature type="compositionally biased region" description="Polar residues" evidence="1">
    <location>
        <begin position="207"/>
        <end position="227"/>
    </location>
</feature>
<reference evidence="2" key="1">
    <citation type="journal article" date="2021" name="IMA Fungus">
        <title>Genomic characterization of three marine fungi, including Emericellopsis atlantica sp. nov. with signatures of a generalist lifestyle and marine biomass degradation.</title>
        <authorList>
            <person name="Hagestad O.C."/>
            <person name="Hou L."/>
            <person name="Andersen J.H."/>
            <person name="Hansen E.H."/>
            <person name="Altermark B."/>
            <person name="Li C."/>
            <person name="Kuhnert E."/>
            <person name="Cox R.J."/>
            <person name="Crous P.W."/>
            <person name="Spatafora J.W."/>
            <person name="Lail K."/>
            <person name="Amirebrahimi M."/>
            <person name="Lipzen A."/>
            <person name="Pangilinan J."/>
            <person name="Andreopoulos W."/>
            <person name="Hayes R.D."/>
            <person name="Ng V."/>
            <person name="Grigoriev I.V."/>
            <person name="Jackson S.A."/>
            <person name="Sutton T.D.S."/>
            <person name="Dobson A.D.W."/>
            <person name="Rama T."/>
        </authorList>
    </citation>
    <scope>NUCLEOTIDE SEQUENCE</scope>
    <source>
        <strain evidence="2">TRa018bII</strain>
    </source>
</reference>
<feature type="compositionally biased region" description="Low complexity" evidence="1">
    <location>
        <begin position="385"/>
        <end position="396"/>
    </location>
</feature>
<feature type="compositionally biased region" description="Polar residues" evidence="1">
    <location>
        <begin position="1134"/>
        <end position="1145"/>
    </location>
</feature>
<feature type="compositionally biased region" description="Polar residues" evidence="1">
    <location>
        <begin position="365"/>
        <end position="381"/>
    </location>
</feature>
<feature type="region of interest" description="Disordered" evidence="1">
    <location>
        <begin position="914"/>
        <end position="1567"/>
    </location>
</feature>
<accession>A0A9P8C2E3</accession>
<gene>
    <name evidence="2" type="ORF">BJ875DRAFT_487580</name>
</gene>
<feature type="compositionally biased region" description="Polar residues" evidence="1">
    <location>
        <begin position="587"/>
        <end position="600"/>
    </location>
</feature>
<feature type="compositionally biased region" description="Polar residues" evidence="1">
    <location>
        <begin position="919"/>
        <end position="950"/>
    </location>
</feature>
<feature type="compositionally biased region" description="Basic residues" evidence="1">
    <location>
        <begin position="348"/>
        <end position="357"/>
    </location>
</feature>
<feature type="compositionally biased region" description="Polar residues" evidence="1">
    <location>
        <begin position="1225"/>
        <end position="1242"/>
    </location>
</feature>
<feature type="compositionally biased region" description="Basic and acidic residues" evidence="1">
    <location>
        <begin position="1431"/>
        <end position="1457"/>
    </location>
</feature>
<feature type="region of interest" description="Disordered" evidence="1">
    <location>
        <begin position="153"/>
        <end position="253"/>
    </location>
</feature>
<feature type="compositionally biased region" description="Polar residues" evidence="1">
    <location>
        <begin position="782"/>
        <end position="801"/>
    </location>
</feature>
<dbReference type="Proteomes" id="UP000824998">
    <property type="component" value="Unassembled WGS sequence"/>
</dbReference>
<feature type="compositionally biased region" description="Basic residues" evidence="1">
    <location>
        <begin position="1"/>
        <end position="10"/>
    </location>
</feature>
<feature type="compositionally biased region" description="Polar residues" evidence="1">
    <location>
        <begin position="1171"/>
        <end position="1183"/>
    </location>
</feature>
<evidence type="ECO:0000256" key="1">
    <source>
        <dbReference type="SAM" id="MobiDB-lite"/>
    </source>
</evidence>
<feature type="compositionally biased region" description="Low complexity" evidence="1">
    <location>
        <begin position="1041"/>
        <end position="1057"/>
    </location>
</feature>
<feature type="compositionally biased region" description="Polar residues" evidence="1">
    <location>
        <begin position="1194"/>
        <end position="1210"/>
    </location>
</feature>